<protein>
    <submittedName>
        <fullName evidence="2">YhdH/YhfP family quinone oxidoreductase</fullName>
    </submittedName>
</protein>
<accession>A0ABS2MY19</accession>
<dbReference type="InterPro" id="IPR014188">
    <property type="entry name" value="Acrylyl-CoA_reductase_AcuI"/>
</dbReference>
<evidence type="ECO:0000313" key="3">
    <source>
        <dbReference type="Proteomes" id="UP001296943"/>
    </source>
</evidence>
<feature type="domain" description="Enoyl reductase (ER)" evidence="1">
    <location>
        <begin position="11"/>
        <end position="327"/>
    </location>
</feature>
<dbReference type="SUPFAM" id="SSF51735">
    <property type="entry name" value="NAD(P)-binding Rossmann-fold domains"/>
    <property type="match status" value="1"/>
</dbReference>
<gene>
    <name evidence="2" type="ORF">JOC48_001171</name>
</gene>
<dbReference type="EMBL" id="JAFBDR010000004">
    <property type="protein sequence ID" value="MBM7570693.1"/>
    <property type="molecule type" value="Genomic_DNA"/>
</dbReference>
<dbReference type="PANTHER" id="PTHR43677">
    <property type="entry name" value="SHORT-CHAIN DEHYDROGENASE/REDUCTASE"/>
    <property type="match status" value="1"/>
</dbReference>
<dbReference type="CDD" id="cd08289">
    <property type="entry name" value="MDR_yhfp_like"/>
    <property type="match status" value="1"/>
</dbReference>
<dbReference type="InterPro" id="IPR013154">
    <property type="entry name" value="ADH-like_N"/>
</dbReference>
<evidence type="ECO:0000313" key="2">
    <source>
        <dbReference type="EMBL" id="MBM7570693.1"/>
    </source>
</evidence>
<proteinExistence type="predicted"/>
<dbReference type="SUPFAM" id="SSF50129">
    <property type="entry name" value="GroES-like"/>
    <property type="match status" value="1"/>
</dbReference>
<dbReference type="RefSeq" id="WP_204498099.1">
    <property type="nucleotide sequence ID" value="NZ_JAFBDR010000004.1"/>
</dbReference>
<dbReference type="Pfam" id="PF00107">
    <property type="entry name" value="ADH_zinc_N"/>
    <property type="match status" value="1"/>
</dbReference>
<organism evidence="2 3">
    <name type="scientific">Aquibacillus albus</name>
    <dbReference type="NCBI Taxonomy" id="1168171"/>
    <lineage>
        <taxon>Bacteria</taxon>
        <taxon>Bacillati</taxon>
        <taxon>Bacillota</taxon>
        <taxon>Bacilli</taxon>
        <taxon>Bacillales</taxon>
        <taxon>Bacillaceae</taxon>
        <taxon>Aquibacillus</taxon>
    </lineage>
</organism>
<dbReference type="Pfam" id="PF08240">
    <property type="entry name" value="ADH_N"/>
    <property type="match status" value="1"/>
</dbReference>
<reference evidence="2 3" key="1">
    <citation type="submission" date="2021-01" db="EMBL/GenBank/DDBJ databases">
        <title>Genomic Encyclopedia of Type Strains, Phase IV (KMG-IV): sequencing the most valuable type-strain genomes for metagenomic binning, comparative biology and taxonomic classification.</title>
        <authorList>
            <person name="Goeker M."/>
        </authorList>
    </citation>
    <scope>NUCLEOTIDE SEQUENCE [LARGE SCALE GENOMIC DNA]</scope>
    <source>
        <strain evidence="2 3">DSM 23711</strain>
    </source>
</reference>
<dbReference type="SMART" id="SM00829">
    <property type="entry name" value="PKS_ER"/>
    <property type="match status" value="1"/>
</dbReference>
<dbReference type="Proteomes" id="UP001296943">
    <property type="component" value="Unassembled WGS sequence"/>
</dbReference>
<dbReference type="InterPro" id="IPR051397">
    <property type="entry name" value="Zn-ADH-like_protein"/>
</dbReference>
<dbReference type="NCBIfam" id="TIGR02823">
    <property type="entry name" value="oxido_YhdH"/>
    <property type="match status" value="1"/>
</dbReference>
<sequence length="330" mass="35091">METTFSAYVLRNEESFSAKVDKLEVASLPDSDVLIEVHYSSVNYKDGLANKPKSPIVKNYPFVPGIDLSGIVVSSKDSRFKPGDKVIATSYEIGVTHFGGYSQYASIPADWIVPLPSGLSLKEAMVYGTAGFTAALSIHRLETQGLTPDKGKVLVTGASGGVGSIAVSMLHKRGYHVVASTGKDSVHEYLQSIGAQEVISREEVLEDKVKPLDKQQWAAAVDPVGGQMLAAVLSKLSYGGAVAVSGLTGGASLPTSVYPFILRGVSLLGIDSVYCPMALRKELWGRMASDLKPLHLSSQIAKEIALQDLPSALTNILQGKLSGRTVVNIK</sequence>
<keyword evidence="3" id="KW-1185">Reference proteome</keyword>
<dbReference type="InterPro" id="IPR011032">
    <property type="entry name" value="GroES-like_sf"/>
</dbReference>
<dbReference type="Gene3D" id="3.90.180.10">
    <property type="entry name" value="Medium-chain alcohol dehydrogenases, catalytic domain"/>
    <property type="match status" value="1"/>
</dbReference>
<dbReference type="InterPro" id="IPR013149">
    <property type="entry name" value="ADH-like_C"/>
</dbReference>
<comment type="caution">
    <text evidence="2">The sequence shown here is derived from an EMBL/GenBank/DDBJ whole genome shotgun (WGS) entry which is preliminary data.</text>
</comment>
<dbReference type="InterPro" id="IPR036291">
    <property type="entry name" value="NAD(P)-bd_dom_sf"/>
</dbReference>
<dbReference type="PANTHER" id="PTHR43677:SF1">
    <property type="entry name" value="ACRYLYL-COA REDUCTASE ACUI-RELATED"/>
    <property type="match status" value="1"/>
</dbReference>
<dbReference type="InterPro" id="IPR020843">
    <property type="entry name" value="ER"/>
</dbReference>
<dbReference type="Gene3D" id="3.40.50.720">
    <property type="entry name" value="NAD(P)-binding Rossmann-like Domain"/>
    <property type="match status" value="1"/>
</dbReference>
<name>A0ABS2MY19_9BACI</name>
<evidence type="ECO:0000259" key="1">
    <source>
        <dbReference type="SMART" id="SM00829"/>
    </source>
</evidence>